<dbReference type="SMART" id="SM00213">
    <property type="entry name" value="UBQ"/>
    <property type="match status" value="1"/>
</dbReference>
<organism evidence="9">
    <name type="scientific">Aceria tosichella</name>
    <name type="common">wheat curl mite</name>
    <dbReference type="NCBI Taxonomy" id="561515"/>
    <lineage>
        <taxon>Eukaryota</taxon>
        <taxon>Metazoa</taxon>
        <taxon>Ecdysozoa</taxon>
        <taxon>Arthropoda</taxon>
        <taxon>Chelicerata</taxon>
        <taxon>Arachnida</taxon>
        <taxon>Acari</taxon>
        <taxon>Acariformes</taxon>
        <taxon>Trombidiformes</taxon>
        <taxon>Prostigmata</taxon>
        <taxon>Eupodina</taxon>
        <taxon>Eriophyoidea</taxon>
        <taxon>Eriophyidae</taxon>
        <taxon>Eriophyinae</taxon>
        <taxon>Aceriini</taxon>
        <taxon>Aceria</taxon>
    </lineage>
</organism>
<feature type="region of interest" description="Disordered" evidence="6">
    <location>
        <begin position="411"/>
        <end position="481"/>
    </location>
</feature>
<dbReference type="InterPro" id="IPR029071">
    <property type="entry name" value="Ubiquitin-like_domsf"/>
</dbReference>
<feature type="transmembrane region" description="Helical" evidence="7">
    <location>
        <begin position="380"/>
        <end position="402"/>
    </location>
</feature>
<feature type="compositionally biased region" description="Low complexity" evidence="6">
    <location>
        <begin position="455"/>
        <end position="477"/>
    </location>
</feature>
<dbReference type="AlphaFoldDB" id="A0A6G1SQS2"/>
<evidence type="ECO:0000256" key="3">
    <source>
        <dbReference type="ARBA" id="ARBA00022989"/>
    </source>
</evidence>
<gene>
    <name evidence="9" type="primary">herpud2</name>
    <name evidence="9" type="ORF">g.8815</name>
</gene>
<evidence type="ECO:0000259" key="8">
    <source>
        <dbReference type="PROSITE" id="PS50053"/>
    </source>
</evidence>
<evidence type="ECO:0000256" key="1">
    <source>
        <dbReference type="ARBA" id="ARBA00004370"/>
    </source>
</evidence>
<feature type="region of interest" description="Disordered" evidence="6">
    <location>
        <begin position="96"/>
        <end position="171"/>
    </location>
</feature>
<evidence type="ECO:0000256" key="5">
    <source>
        <dbReference type="ARBA" id="ARBA00023230"/>
    </source>
</evidence>
<proteinExistence type="predicted"/>
<keyword evidence="5" id="KW-0834">Unfolded protein response</keyword>
<feature type="compositionally biased region" description="Polar residues" evidence="6">
    <location>
        <begin position="135"/>
        <end position="171"/>
    </location>
</feature>
<sequence length="511" mass="55340">MNSAEYQLTIKSANQKVDDYSLNCRSSWTVLRLKQHISETHVNKPHIKDQRLIYAGNLLKDSLTLKQVFFRDSLCTELTNSSKTDFTIHLVCSNSSQKATPSSGLATANTSTAAPQASQARPINGTAPPQPPPNVTQSSSPSVNTNGTSNASTQNLNHTTSNGTNQASTSARDMNFTQVTEIVNGLLQSEQMRQQLATLQQLANMVAAELAQNLATNSSIHTNSPAQLDTSAQLPLQLSELAGLLNLGQSANNPTFNTTASPLNLAPQTDNGLAANSIARQLLYAGQPNRDGQNLNGDTNVNNPGVEHQLDGRQFGFNHPAQAQAQVVAGQQQHQVQAPQAPIMEQPVPAQPVDPEPILQHDVIDWVYYSIRAMVLMAALYIHASLFRLLFIFGLLAIAFFFNRRSARRRNQPAARPNAAQPPQPAPADARGGADDNRVPLEQGDAELRRRRVNGADPADGDNNNQNDDNAADRAQPVGNADGEDVVQRRVSFFKLCYLVVADFLASLVPE</sequence>
<dbReference type="EMBL" id="GGYP01007561">
    <property type="protein sequence ID" value="MDE52332.1"/>
    <property type="molecule type" value="Transcribed_RNA"/>
</dbReference>
<feature type="compositionally biased region" description="Polar residues" evidence="6">
    <location>
        <begin position="96"/>
        <end position="121"/>
    </location>
</feature>
<dbReference type="PANTHER" id="PTHR12943">
    <property type="entry name" value="HOMOCYSTEINE-RESPONSIVE ENDOPLASMIC RETICULUM-RESIDENT UNIQUITIN-LIKE DOMAIN HERPUD PROTEIN FAMILY MEMBER"/>
    <property type="match status" value="1"/>
</dbReference>
<accession>A0A6G1SQS2</accession>
<dbReference type="InterPro" id="IPR000626">
    <property type="entry name" value="Ubiquitin-like_dom"/>
</dbReference>
<evidence type="ECO:0000256" key="6">
    <source>
        <dbReference type="SAM" id="MobiDB-lite"/>
    </source>
</evidence>
<feature type="domain" description="Ubiquitin-like" evidence="8">
    <location>
        <begin position="6"/>
        <end position="72"/>
    </location>
</feature>
<comment type="subcellular location">
    <subcellularLocation>
        <location evidence="1">Membrane</location>
    </subcellularLocation>
</comment>
<dbReference type="PROSITE" id="PS50053">
    <property type="entry name" value="UBIQUITIN_2"/>
    <property type="match status" value="1"/>
</dbReference>
<dbReference type="GO" id="GO:0030968">
    <property type="term" value="P:endoplasmic reticulum unfolded protein response"/>
    <property type="evidence" value="ECO:0007669"/>
    <property type="project" value="TreeGrafter"/>
</dbReference>
<evidence type="ECO:0000256" key="4">
    <source>
        <dbReference type="ARBA" id="ARBA00023136"/>
    </source>
</evidence>
<dbReference type="Gene3D" id="3.10.20.90">
    <property type="entry name" value="Phosphatidylinositol 3-kinase Catalytic Subunit, Chain A, domain 1"/>
    <property type="match status" value="1"/>
</dbReference>
<keyword evidence="4 7" id="KW-0472">Membrane</keyword>
<evidence type="ECO:0000313" key="9">
    <source>
        <dbReference type="EMBL" id="MDE52332.1"/>
    </source>
</evidence>
<dbReference type="InterPro" id="IPR039751">
    <property type="entry name" value="HERPUD1/2"/>
</dbReference>
<reference evidence="9" key="1">
    <citation type="submission" date="2018-10" db="EMBL/GenBank/DDBJ databases">
        <title>Transcriptome assembly of Aceria tosichella (Wheat curl mite) Type 2.</title>
        <authorList>
            <person name="Scully E.D."/>
            <person name="Geib S.M."/>
            <person name="Palmer N.A."/>
            <person name="Gupta A.K."/>
            <person name="Sarath G."/>
            <person name="Tatineni S."/>
        </authorList>
    </citation>
    <scope>NUCLEOTIDE SEQUENCE</scope>
    <source>
        <strain evidence="9">LincolnNE</strain>
    </source>
</reference>
<dbReference type="GO" id="GO:0016020">
    <property type="term" value="C:membrane"/>
    <property type="evidence" value="ECO:0007669"/>
    <property type="project" value="UniProtKB-SubCell"/>
</dbReference>
<protein>
    <submittedName>
        <fullName evidence="9">Homocysteine-responsive endoplasmic reticulum-resident ubiquitin-like domain member 2 protein</fullName>
    </submittedName>
</protein>
<keyword evidence="2 7" id="KW-0812">Transmembrane</keyword>
<evidence type="ECO:0000256" key="2">
    <source>
        <dbReference type="ARBA" id="ARBA00022692"/>
    </source>
</evidence>
<dbReference type="FunFam" id="3.10.20.90:FF:000046">
    <property type="entry name" value="Homocysteine-responsive endoplasmic reticulum-resident ubiquitin-like domain member 2 protein"/>
    <property type="match status" value="1"/>
</dbReference>
<dbReference type="CDD" id="cd01790">
    <property type="entry name" value="Ubl_HERP"/>
    <property type="match status" value="1"/>
</dbReference>
<dbReference type="Pfam" id="PF00240">
    <property type="entry name" value="ubiquitin"/>
    <property type="match status" value="1"/>
</dbReference>
<evidence type="ECO:0000256" key="7">
    <source>
        <dbReference type="SAM" id="Phobius"/>
    </source>
</evidence>
<name>A0A6G1SQS2_9ACAR</name>
<keyword evidence="3 7" id="KW-1133">Transmembrane helix</keyword>
<dbReference type="SUPFAM" id="SSF54236">
    <property type="entry name" value="Ubiquitin-like"/>
    <property type="match status" value="1"/>
</dbReference>
<dbReference type="PANTHER" id="PTHR12943:SF27">
    <property type="entry name" value="HOMOCYSTEINE-INDUCED ENDOPLASMIC RETICULUM PROTEIN, ISOFORM A"/>
    <property type="match status" value="1"/>
</dbReference>